<evidence type="ECO:0000313" key="12">
    <source>
        <dbReference type="Proteomes" id="UP000553059"/>
    </source>
</evidence>
<keyword evidence="4 9" id="KW-0808">Transferase</keyword>
<dbReference type="PIRSF" id="PIRSF016636">
    <property type="entry name" value="AlgI_DltB"/>
    <property type="match status" value="1"/>
</dbReference>
<comment type="caution">
    <text evidence="11">The sequence shown here is derived from an EMBL/GenBank/DDBJ whole genome shotgun (WGS) entry which is preliminary data.</text>
</comment>
<feature type="transmembrane region" description="Helical" evidence="10">
    <location>
        <begin position="50"/>
        <end position="72"/>
    </location>
</feature>
<evidence type="ECO:0000256" key="1">
    <source>
        <dbReference type="ARBA" id="ARBA00004651"/>
    </source>
</evidence>
<evidence type="ECO:0000313" key="11">
    <source>
        <dbReference type="EMBL" id="HHY27011.1"/>
    </source>
</evidence>
<keyword evidence="3 9" id="KW-1003">Cell membrane</keyword>
<dbReference type="InterPro" id="IPR024194">
    <property type="entry name" value="Ac/AlaTfrase_AlgI/DltB"/>
</dbReference>
<feature type="transmembrane region" description="Helical" evidence="10">
    <location>
        <begin position="12"/>
        <end position="30"/>
    </location>
</feature>
<evidence type="ECO:0000256" key="8">
    <source>
        <dbReference type="ARBA" id="ARBA00023315"/>
    </source>
</evidence>
<evidence type="ECO:0000256" key="4">
    <source>
        <dbReference type="ARBA" id="ARBA00022679"/>
    </source>
</evidence>
<feature type="transmembrane region" description="Helical" evidence="10">
    <location>
        <begin position="125"/>
        <end position="146"/>
    </location>
</feature>
<feature type="transmembrane region" description="Helical" evidence="10">
    <location>
        <begin position="381"/>
        <end position="405"/>
    </location>
</feature>
<evidence type="ECO:0000256" key="9">
    <source>
        <dbReference type="PIRNR" id="PIRNR016636"/>
    </source>
</evidence>
<evidence type="ECO:0000256" key="7">
    <source>
        <dbReference type="ARBA" id="ARBA00023136"/>
    </source>
</evidence>
<evidence type="ECO:0000256" key="5">
    <source>
        <dbReference type="ARBA" id="ARBA00022692"/>
    </source>
</evidence>
<comment type="subcellular location">
    <subcellularLocation>
        <location evidence="1">Cell membrane</location>
        <topology evidence="1">Multi-pass membrane protein</topology>
    </subcellularLocation>
</comment>
<dbReference type="EMBL" id="DUTF01000222">
    <property type="protein sequence ID" value="HHY27011.1"/>
    <property type="molecule type" value="Genomic_DNA"/>
</dbReference>
<sequence>MNLKRGTRREKLSWGVVAANVLGLCYFKYLASTFGLLNSFFGLQLNGASIALPLGISFFTFRAVSYVLDIYMGKAPASRNILNAALYITFFPQLVSGPITSYADFEPSLNPENRKMSLEKFADGIWIFSVGMAKKVIIANNMAIIVDFLFEIPSNERTIAFAWAGALGYMIQLYFDFSGYSDMAMGLSKMFGFNCAKNFDYPYASKSITEFWRRWHITLGAWFRNYIYIPLGGNRKGQARTIFNMLVVWVVTGIWHGAGLKFPVWGLLWFMFIAGERLVLRSKAPDKLAQSIVKHIYFVFVSLLIWVIFRADSLQLSFEYIGSMFGLTDNLISNGTMAFISRNWLVYLLGITFALPVVPWVKARAERVKMLENAMLIAQPFAAAVLLILSLSGIVAGTYNSFIYFQF</sequence>
<name>A0A7C6Z4J3_9FIRM</name>
<feature type="transmembrane region" description="Helical" evidence="10">
    <location>
        <begin position="344"/>
        <end position="361"/>
    </location>
</feature>
<dbReference type="Pfam" id="PF03062">
    <property type="entry name" value="MBOAT"/>
    <property type="match status" value="1"/>
</dbReference>
<evidence type="ECO:0000256" key="2">
    <source>
        <dbReference type="ARBA" id="ARBA00010323"/>
    </source>
</evidence>
<keyword evidence="8 9" id="KW-0012">Acyltransferase</keyword>
<protein>
    <submittedName>
        <fullName evidence="11">MBOAT family protein</fullName>
    </submittedName>
</protein>
<dbReference type="GO" id="GO:0042121">
    <property type="term" value="P:alginic acid biosynthetic process"/>
    <property type="evidence" value="ECO:0007669"/>
    <property type="project" value="InterPro"/>
</dbReference>
<dbReference type="GO" id="GO:0005886">
    <property type="term" value="C:plasma membrane"/>
    <property type="evidence" value="ECO:0007669"/>
    <property type="project" value="UniProtKB-SubCell"/>
</dbReference>
<dbReference type="Proteomes" id="UP000553059">
    <property type="component" value="Unassembled WGS sequence"/>
</dbReference>
<dbReference type="GO" id="GO:0016746">
    <property type="term" value="F:acyltransferase activity"/>
    <property type="evidence" value="ECO:0007669"/>
    <property type="project" value="UniProtKB-KW"/>
</dbReference>
<dbReference type="PIRSF" id="PIRSF500217">
    <property type="entry name" value="AlgI"/>
    <property type="match status" value="1"/>
</dbReference>
<dbReference type="InterPro" id="IPR028362">
    <property type="entry name" value="AlgI"/>
</dbReference>
<proteinExistence type="inferred from homology"/>
<evidence type="ECO:0000256" key="3">
    <source>
        <dbReference type="ARBA" id="ARBA00022475"/>
    </source>
</evidence>
<organism evidence="11 12">
    <name type="scientific">Desulfitobacterium dehalogenans</name>
    <dbReference type="NCBI Taxonomy" id="36854"/>
    <lineage>
        <taxon>Bacteria</taxon>
        <taxon>Bacillati</taxon>
        <taxon>Bacillota</taxon>
        <taxon>Clostridia</taxon>
        <taxon>Eubacteriales</taxon>
        <taxon>Desulfitobacteriaceae</taxon>
        <taxon>Desulfitobacterium</taxon>
    </lineage>
</organism>
<keyword evidence="6 10" id="KW-1133">Transmembrane helix</keyword>
<reference evidence="11 12" key="1">
    <citation type="journal article" date="2020" name="Biotechnol. Biofuels">
        <title>New insights from the biogas microbiome by comprehensive genome-resolved metagenomics of nearly 1600 species originating from multiple anaerobic digesters.</title>
        <authorList>
            <person name="Campanaro S."/>
            <person name="Treu L."/>
            <person name="Rodriguez-R L.M."/>
            <person name="Kovalovszki A."/>
            <person name="Ziels R.M."/>
            <person name="Maus I."/>
            <person name="Zhu X."/>
            <person name="Kougias P.G."/>
            <person name="Basile A."/>
            <person name="Luo G."/>
            <person name="Schluter A."/>
            <person name="Konstantinidis K.T."/>
            <person name="Angelidaki I."/>
        </authorList>
    </citation>
    <scope>NUCLEOTIDE SEQUENCE [LARGE SCALE GENOMIC DNA]</scope>
    <source>
        <strain evidence="11">AS05jafATM_4</strain>
    </source>
</reference>
<dbReference type="InterPro" id="IPR004299">
    <property type="entry name" value="MBOAT_fam"/>
</dbReference>
<feature type="transmembrane region" description="Helical" evidence="10">
    <location>
        <begin position="292"/>
        <end position="309"/>
    </location>
</feature>
<comment type="similarity">
    <text evidence="2 9">Belongs to the membrane-bound acyltransferase family.</text>
</comment>
<gene>
    <name evidence="11" type="ORF">GX523_09770</name>
</gene>
<feature type="transmembrane region" description="Helical" evidence="10">
    <location>
        <begin position="158"/>
        <end position="175"/>
    </location>
</feature>
<feature type="transmembrane region" description="Helical" evidence="10">
    <location>
        <begin position="241"/>
        <end position="258"/>
    </location>
</feature>
<keyword evidence="7 9" id="KW-0472">Membrane</keyword>
<dbReference type="InterPro" id="IPR051085">
    <property type="entry name" value="MB_O-acyltransferase"/>
</dbReference>
<accession>A0A7C6Z4J3</accession>
<dbReference type="PANTHER" id="PTHR13285:SF23">
    <property type="entry name" value="TEICHOIC ACID D-ALANYLTRANSFERASE"/>
    <property type="match status" value="1"/>
</dbReference>
<evidence type="ECO:0000256" key="6">
    <source>
        <dbReference type="ARBA" id="ARBA00022989"/>
    </source>
</evidence>
<keyword evidence="5 10" id="KW-0812">Transmembrane</keyword>
<dbReference type="PANTHER" id="PTHR13285">
    <property type="entry name" value="ACYLTRANSFERASE"/>
    <property type="match status" value="1"/>
</dbReference>
<evidence type="ECO:0000256" key="10">
    <source>
        <dbReference type="SAM" id="Phobius"/>
    </source>
</evidence>
<dbReference type="AlphaFoldDB" id="A0A7C6Z4J3"/>